<dbReference type="Proteomes" id="UP000053791">
    <property type="component" value="Unassembled WGS sequence"/>
</dbReference>
<sequence length="73" mass="7673">MNDLDARLVAAHAAGDRAALADLYEEAADAASDEVACGFYLTQAYVYALEAGLAKAAALRARLVRMGRETPEG</sequence>
<dbReference type="AlphaFoldDB" id="A0A0X3TYS4"/>
<evidence type="ECO:0000313" key="2">
    <source>
        <dbReference type="Proteomes" id="UP000053791"/>
    </source>
</evidence>
<organism evidence="1 2">
    <name type="scientific">Ruegeria marisrubri</name>
    <dbReference type="NCBI Taxonomy" id="1685379"/>
    <lineage>
        <taxon>Bacteria</taxon>
        <taxon>Pseudomonadati</taxon>
        <taxon>Pseudomonadota</taxon>
        <taxon>Alphaproteobacteria</taxon>
        <taxon>Rhodobacterales</taxon>
        <taxon>Roseobacteraceae</taxon>
        <taxon>Ruegeria</taxon>
    </lineage>
</organism>
<accession>A0A0X3TYS4</accession>
<dbReference type="EMBL" id="LQBQ01000012">
    <property type="protein sequence ID" value="KUJ80792.1"/>
    <property type="molecule type" value="Genomic_DNA"/>
</dbReference>
<comment type="caution">
    <text evidence="1">The sequence shown here is derived from an EMBL/GenBank/DDBJ whole genome shotgun (WGS) entry which is preliminary data.</text>
</comment>
<gene>
    <name evidence="1" type="ORF">AVO45_07105</name>
</gene>
<keyword evidence="2" id="KW-1185">Reference proteome</keyword>
<dbReference type="STRING" id="1685379.AVO45_07105"/>
<protein>
    <submittedName>
        <fullName evidence="1">Uncharacterized protein</fullName>
    </submittedName>
</protein>
<name>A0A0X3TYS4_9RHOB</name>
<reference evidence="1 2" key="1">
    <citation type="submission" date="2015-12" db="EMBL/GenBank/DDBJ databases">
        <authorList>
            <person name="Shamseldin A."/>
            <person name="Moawad H."/>
            <person name="Abd El-Rahim W.M."/>
            <person name="Sadowsky M.J."/>
        </authorList>
    </citation>
    <scope>NUCLEOTIDE SEQUENCE [LARGE SCALE GENOMIC DNA]</scope>
    <source>
        <strain evidence="1 2">ZGT118</strain>
    </source>
</reference>
<proteinExistence type="predicted"/>
<dbReference type="RefSeq" id="WP_068346420.1">
    <property type="nucleotide sequence ID" value="NZ_LQBQ01000012.1"/>
</dbReference>
<evidence type="ECO:0000313" key="1">
    <source>
        <dbReference type="EMBL" id="KUJ80792.1"/>
    </source>
</evidence>